<organism evidence="3 4">
    <name type="scientific">Streptosporangium pseudovulgare</name>
    <dbReference type="NCBI Taxonomy" id="35765"/>
    <lineage>
        <taxon>Bacteria</taxon>
        <taxon>Bacillati</taxon>
        <taxon>Actinomycetota</taxon>
        <taxon>Actinomycetes</taxon>
        <taxon>Streptosporangiales</taxon>
        <taxon>Streptosporangiaceae</taxon>
        <taxon>Streptosporangium</taxon>
    </lineage>
</organism>
<evidence type="ECO:0000313" key="3">
    <source>
        <dbReference type="EMBL" id="GGQ06520.1"/>
    </source>
</evidence>
<protein>
    <submittedName>
        <fullName evidence="3">3-hydroxyacyl-[acyl-carrier-protein] dehydratase FabZ</fullName>
    </submittedName>
</protein>
<evidence type="ECO:0000313" key="4">
    <source>
        <dbReference type="Proteomes" id="UP000611554"/>
    </source>
</evidence>
<dbReference type="InterPro" id="IPR029069">
    <property type="entry name" value="HotDog_dom_sf"/>
</dbReference>
<accession>A0ABQ2R3H8</accession>
<evidence type="ECO:0000256" key="1">
    <source>
        <dbReference type="ARBA" id="ARBA00009174"/>
    </source>
</evidence>
<reference evidence="4" key="1">
    <citation type="journal article" date="2019" name="Int. J. Syst. Evol. Microbiol.">
        <title>The Global Catalogue of Microorganisms (GCM) 10K type strain sequencing project: providing services to taxonomists for standard genome sequencing and annotation.</title>
        <authorList>
            <consortium name="The Broad Institute Genomics Platform"/>
            <consortium name="The Broad Institute Genome Sequencing Center for Infectious Disease"/>
            <person name="Wu L."/>
            <person name="Ma J."/>
        </authorList>
    </citation>
    <scope>NUCLEOTIDE SEQUENCE [LARGE SCALE GENOMIC DNA]</scope>
    <source>
        <strain evidence="4">JCM 3115</strain>
    </source>
</reference>
<dbReference type="InterPro" id="IPR013114">
    <property type="entry name" value="FabA_FabZ"/>
</dbReference>
<proteinExistence type="inferred from homology"/>
<gene>
    <name evidence="3" type="primary">fabZ</name>
    <name evidence="3" type="ORF">GCM10010140_40840</name>
</gene>
<dbReference type="Pfam" id="PF07977">
    <property type="entry name" value="FabA"/>
    <property type="match status" value="1"/>
</dbReference>
<dbReference type="PANTHER" id="PTHR30272:SF1">
    <property type="entry name" value="3-HYDROXYACYL-[ACYL-CARRIER-PROTEIN] DEHYDRATASE"/>
    <property type="match status" value="1"/>
</dbReference>
<dbReference type="Proteomes" id="UP000611554">
    <property type="component" value="Unassembled WGS sequence"/>
</dbReference>
<dbReference type="PANTHER" id="PTHR30272">
    <property type="entry name" value="3-HYDROXYACYL-[ACYL-CARRIER-PROTEIN] DEHYDRATASE"/>
    <property type="match status" value="1"/>
</dbReference>
<dbReference type="EMBL" id="BMQJ01000010">
    <property type="protein sequence ID" value="GGQ06520.1"/>
    <property type="molecule type" value="Genomic_DNA"/>
</dbReference>
<sequence>MTTVENEDRMIALTAATAALGLADIKRVLPHRYPMLLVDRVTDLVPGVGLTAYKAVTANEPWYRDLADDADPAYPRTLLVESWCQAAGVLVAWAEPNPDVLSGQVMLFGGMADIEFSAPVLPGDVLEHRVRLMRALSDTVLFEGESLVGGEPVLRVGRVVMAMRPAEELSPHDRQSR</sequence>
<comment type="caution">
    <text evidence="3">The sequence shown here is derived from an EMBL/GenBank/DDBJ whole genome shotgun (WGS) entry which is preliminary data.</text>
</comment>
<dbReference type="CDD" id="cd01288">
    <property type="entry name" value="FabZ"/>
    <property type="match status" value="1"/>
</dbReference>
<comment type="similarity">
    <text evidence="1">Belongs to the thioester dehydratase family. FabZ subfamily.</text>
</comment>
<keyword evidence="4" id="KW-1185">Reference proteome</keyword>
<dbReference type="SUPFAM" id="SSF54637">
    <property type="entry name" value="Thioesterase/thiol ester dehydrase-isomerase"/>
    <property type="match status" value="1"/>
</dbReference>
<name>A0ABQ2R3H8_9ACTN</name>
<dbReference type="RefSeq" id="WP_229811452.1">
    <property type="nucleotide sequence ID" value="NZ_BMQJ01000010.1"/>
</dbReference>
<evidence type="ECO:0000256" key="2">
    <source>
        <dbReference type="ARBA" id="ARBA00023239"/>
    </source>
</evidence>
<keyword evidence="2" id="KW-0456">Lyase</keyword>
<dbReference type="Gene3D" id="3.10.129.10">
    <property type="entry name" value="Hotdog Thioesterase"/>
    <property type="match status" value="1"/>
</dbReference>